<keyword evidence="9" id="KW-1185">Reference proteome</keyword>
<comment type="similarity">
    <text evidence="2 7">Belongs to the NOP10 family.</text>
</comment>
<dbReference type="HOGENOM" id="CLU_196480_1_0_2"/>
<evidence type="ECO:0000256" key="7">
    <source>
        <dbReference type="HAMAP-Rule" id="MF_00803"/>
    </source>
</evidence>
<dbReference type="Pfam" id="PF04135">
    <property type="entry name" value="Nop10p"/>
    <property type="match status" value="1"/>
</dbReference>
<dbReference type="InterPro" id="IPR036756">
    <property type="entry name" value="H/ACA_rnp_Nop10_sf"/>
</dbReference>
<dbReference type="GO" id="GO:1990904">
    <property type="term" value="C:ribonucleoprotein complex"/>
    <property type="evidence" value="ECO:0007669"/>
    <property type="project" value="UniProtKB-KW"/>
</dbReference>
<dbReference type="GO" id="GO:0006364">
    <property type="term" value="P:rRNA processing"/>
    <property type="evidence" value="ECO:0007669"/>
    <property type="project" value="UniProtKB-UniRule"/>
</dbReference>
<evidence type="ECO:0000256" key="3">
    <source>
        <dbReference type="ARBA" id="ARBA00018821"/>
    </source>
</evidence>
<evidence type="ECO:0000256" key="4">
    <source>
        <dbReference type="ARBA" id="ARBA00022517"/>
    </source>
</evidence>
<keyword evidence="6 7" id="KW-0687">Ribonucleoprotein</keyword>
<dbReference type="HAMAP" id="MF_00803">
    <property type="entry name" value="Nop10"/>
    <property type="match status" value="1"/>
</dbReference>
<dbReference type="PATRIC" id="fig|1006006.8.peg.437"/>
<evidence type="ECO:0000313" key="9">
    <source>
        <dbReference type="Proteomes" id="UP000007812"/>
    </source>
</evidence>
<dbReference type="STRING" id="1006006.Mcup_0434"/>
<protein>
    <recommendedName>
        <fullName evidence="3 7">Ribosome biogenesis protein Nop10</fullName>
    </recommendedName>
</protein>
<dbReference type="SUPFAM" id="SSF144210">
    <property type="entry name" value="Nop10-like SnoRNP"/>
    <property type="match status" value="1"/>
</dbReference>
<dbReference type="InterPro" id="IPR007264">
    <property type="entry name" value="H/ACA_rnp_Nop10"/>
</dbReference>
<proteinExistence type="inferred from homology"/>
<dbReference type="PANTHER" id="PTHR13305:SF0">
    <property type="entry name" value="H_ACA RIBONUCLEOPROTEIN COMPLEX SUBUNIT 3"/>
    <property type="match status" value="1"/>
</dbReference>
<dbReference type="PANTHER" id="PTHR13305">
    <property type="entry name" value="RIBOSOME BIOGENESIS PROTEIN NOP10"/>
    <property type="match status" value="1"/>
</dbReference>
<name>F4G043_METCR</name>
<dbReference type="AlphaFoldDB" id="F4G043"/>
<dbReference type="OrthoDB" id="7259at2157"/>
<dbReference type="NCBIfam" id="NF009623">
    <property type="entry name" value="PRK13130.1"/>
    <property type="match status" value="1"/>
</dbReference>
<evidence type="ECO:0000256" key="2">
    <source>
        <dbReference type="ARBA" id="ARBA00009462"/>
    </source>
</evidence>
<dbReference type="Proteomes" id="UP000007812">
    <property type="component" value="Chromosome"/>
</dbReference>
<dbReference type="eggNOG" id="arCOG00906">
    <property type="taxonomic scope" value="Archaea"/>
</dbReference>
<comment type="function">
    <text evidence="1 7">Involved in ribosome biogenesis; more specifically in 18S rRNA pseudouridylation and in cleavage of pre-rRNA.</text>
</comment>
<evidence type="ECO:0000256" key="6">
    <source>
        <dbReference type="ARBA" id="ARBA00023274"/>
    </source>
</evidence>
<dbReference type="GO" id="GO:0001522">
    <property type="term" value="P:pseudouridine synthesis"/>
    <property type="evidence" value="ECO:0007669"/>
    <property type="project" value="InterPro"/>
</dbReference>
<keyword evidence="5 7" id="KW-0698">rRNA processing</keyword>
<dbReference type="InterPro" id="IPR023532">
    <property type="entry name" value="Nop10_arc-typ"/>
</dbReference>
<evidence type="ECO:0000256" key="1">
    <source>
        <dbReference type="ARBA" id="ARBA00002325"/>
    </source>
</evidence>
<gene>
    <name evidence="7" type="primary">nop10</name>
    <name evidence="8" type="ordered locus">Mcup_0434</name>
</gene>
<dbReference type="GO" id="GO:0030515">
    <property type="term" value="F:snoRNA binding"/>
    <property type="evidence" value="ECO:0007669"/>
    <property type="project" value="InterPro"/>
</dbReference>
<dbReference type="EMBL" id="CP002656">
    <property type="protein sequence ID" value="AEB94542.1"/>
    <property type="molecule type" value="Genomic_DNA"/>
</dbReference>
<sequence length="53" mass="6319">MRLMRRCPEDGRYTLKQTCPRCGRQTLPAHPPRFSPVDRMVKYRIISRRGRAC</sequence>
<accession>F4G043</accession>
<dbReference type="KEGG" id="mcn:Mcup_0434"/>
<dbReference type="GeneID" id="32167129"/>
<evidence type="ECO:0000256" key="5">
    <source>
        <dbReference type="ARBA" id="ARBA00022552"/>
    </source>
</evidence>
<dbReference type="RefSeq" id="WP_013737040.1">
    <property type="nucleotide sequence ID" value="NC_015435.1"/>
</dbReference>
<evidence type="ECO:0000313" key="8">
    <source>
        <dbReference type="EMBL" id="AEB94542.1"/>
    </source>
</evidence>
<keyword evidence="4 7" id="KW-0690">Ribosome biogenesis</keyword>
<organism evidence="8 9">
    <name type="scientific">Metallosphaera cuprina (strain Ar-4)</name>
    <dbReference type="NCBI Taxonomy" id="1006006"/>
    <lineage>
        <taxon>Archaea</taxon>
        <taxon>Thermoproteota</taxon>
        <taxon>Thermoprotei</taxon>
        <taxon>Sulfolobales</taxon>
        <taxon>Sulfolobaceae</taxon>
        <taxon>Metallosphaera</taxon>
    </lineage>
</organism>
<reference evidence="8 9" key="1">
    <citation type="journal article" date="2011" name="J. Bacteriol.">
        <title>Complete genome sequence of Metallosphaera cuprina, a metal sulfide-oxidizing archaeon from a hot spring.</title>
        <authorList>
            <person name="Liu L.J."/>
            <person name="You X.Y."/>
            <person name="Zheng H."/>
            <person name="Wang S."/>
            <person name="Jiang C.Y."/>
            <person name="Liu S.J."/>
        </authorList>
    </citation>
    <scope>NUCLEOTIDE SEQUENCE [LARGE SCALE GENOMIC DNA]</scope>
    <source>
        <strain evidence="8 9">Ar-4</strain>
    </source>
</reference>
<dbReference type="Gene3D" id="2.20.28.40">
    <property type="entry name" value="H/ACA ribonucleoprotein complex, subunit Nop10"/>
    <property type="match status" value="1"/>
</dbReference>